<dbReference type="InterPro" id="IPR001932">
    <property type="entry name" value="PPM-type_phosphatase-like_dom"/>
</dbReference>
<gene>
    <name evidence="2" type="ORF">MVEN_00886800</name>
</gene>
<feature type="domain" description="PPM-type phosphatase" evidence="1">
    <location>
        <begin position="1"/>
        <end position="27"/>
    </location>
</feature>
<protein>
    <submittedName>
        <fullName evidence="2">Protein phophatase 2c family protein</fullName>
    </submittedName>
</protein>
<organism evidence="2 3">
    <name type="scientific">Mycena venus</name>
    <dbReference type="NCBI Taxonomy" id="2733690"/>
    <lineage>
        <taxon>Eukaryota</taxon>
        <taxon>Fungi</taxon>
        <taxon>Dikarya</taxon>
        <taxon>Basidiomycota</taxon>
        <taxon>Agaricomycotina</taxon>
        <taxon>Agaricomycetes</taxon>
        <taxon>Agaricomycetidae</taxon>
        <taxon>Agaricales</taxon>
        <taxon>Marasmiineae</taxon>
        <taxon>Mycenaceae</taxon>
        <taxon>Mycena</taxon>
    </lineage>
</organism>
<sequence length="106" mass="11994">MASDGLWDCLTNEEVVGLVGLWLERNDNGVSNMPLHDEERVIERADLPVELTDDKTHYPDWPGAKKQFVNVDSNVARHFGTECLGRCRPRLACRAFVYSRTSCSLV</sequence>
<evidence type="ECO:0000259" key="1">
    <source>
        <dbReference type="Pfam" id="PF00481"/>
    </source>
</evidence>
<accession>A0A8H6YC62</accession>
<dbReference type="Pfam" id="PF00481">
    <property type="entry name" value="PP2C"/>
    <property type="match status" value="1"/>
</dbReference>
<dbReference type="EMBL" id="JACAZI010000006">
    <property type="protein sequence ID" value="KAF7358368.1"/>
    <property type="molecule type" value="Genomic_DNA"/>
</dbReference>
<dbReference type="AlphaFoldDB" id="A0A8H6YC62"/>
<evidence type="ECO:0000313" key="3">
    <source>
        <dbReference type="Proteomes" id="UP000620124"/>
    </source>
</evidence>
<dbReference type="Proteomes" id="UP000620124">
    <property type="component" value="Unassembled WGS sequence"/>
</dbReference>
<dbReference type="OrthoDB" id="420076at2759"/>
<dbReference type="SUPFAM" id="SSF81606">
    <property type="entry name" value="PP2C-like"/>
    <property type="match status" value="1"/>
</dbReference>
<evidence type="ECO:0000313" key="2">
    <source>
        <dbReference type="EMBL" id="KAF7358368.1"/>
    </source>
</evidence>
<dbReference type="Gene3D" id="3.60.40.10">
    <property type="entry name" value="PPM-type phosphatase domain"/>
    <property type="match status" value="1"/>
</dbReference>
<name>A0A8H6YC62_9AGAR</name>
<dbReference type="InterPro" id="IPR036457">
    <property type="entry name" value="PPM-type-like_dom_sf"/>
</dbReference>
<comment type="caution">
    <text evidence="2">The sequence shown here is derived from an EMBL/GenBank/DDBJ whole genome shotgun (WGS) entry which is preliminary data.</text>
</comment>
<proteinExistence type="predicted"/>
<reference evidence="2" key="1">
    <citation type="submission" date="2020-05" db="EMBL/GenBank/DDBJ databases">
        <title>Mycena genomes resolve the evolution of fungal bioluminescence.</title>
        <authorList>
            <person name="Tsai I.J."/>
        </authorList>
    </citation>
    <scope>NUCLEOTIDE SEQUENCE</scope>
    <source>
        <strain evidence="2">CCC161011</strain>
    </source>
</reference>
<keyword evidence="3" id="KW-1185">Reference proteome</keyword>